<dbReference type="GO" id="GO:0032877">
    <property type="term" value="P:positive regulation of DNA endoreduplication"/>
    <property type="evidence" value="ECO:0007669"/>
    <property type="project" value="EnsemblMetazoa"/>
</dbReference>
<feature type="compositionally biased region" description="Polar residues" evidence="2">
    <location>
        <begin position="896"/>
        <end position="929"/>
    </location>
</feature>
<evidence type="ECO:0000313" key="4">
    <source>
        <dbReference type="EMBL" id="EDV96967.1"/>
    </source>
</evidence>
<dbReference type="EMBL" id="CH916366">
    <property type="protein sequence ID" value="EDV96967.1"/>
    <property type="molecule type" value="Genomic_DNA"/>
</dbReference>
<dbReference type="Gene3D" id="3.40.50.10810">
    <property type="entry name" value="Tandem AAA-ATPase domain"/>
    <property type="match status" value="1"/>
</dbReference>
<protein>
    <submittedName>
        <fullName evidence="4">GH14929</fullName>
    </submittedName>
</protein>
<feature type="region of interest" description="Disordered" evidence="2">
    <location>
        <begin position="701"/>
        <end position="737"/>
    </location>
</feature>
<feature type="compositionally biased region" description="Low complexity" evidence="2">
    <location>
        <begin position="934"/>
        <end position="948"/>
    </location>
</feature>
<dbReference type="SUPFAM" id="SSF52540">
    <property type="entry name" value="P-loop containing nucleoside triphosphate hydrolases"/>
    <property type="match status" value="1"/>
</dbReference>
<dbReference type="InParanoid" id="B4J1P7"/>
<dbReference type="Pfam" id="PF00176">
    <property type="entry name" value="SNF2-rel_dom"/>
    <property type="match status" value="1"/>
</dbReference>
<dbReference type="STRING" id="7222.B4J1P7"/>
<dbReference type="InterPro" id="IPR038718">
    <property type="entry name" value="SNF2-like_sf"/>
</dbReference>
<organism evidence="5">
    <name type="scientific">Drosophila grimshawi</name>
    <name type="common">Hawaiian fruit fly</name>
    <name type="synonym">Idiomyia grimshawi</name>
    <dbReference type="NCBI Taxonomy" id="7222"/>
    <lineage>
        <taxon>Eukaryota</taxon>
        <taxon>Metazoa</taxon>
        <taxon>Ecdysozoa</taxon>
        <taxon>Arthropoda</taxon>
        <taxon>Hexapoda</taxon>
        <taxon>Insecta</taxon>
        <taxon>Pterygota</taxon>
        <taxon>Neoptera</taxon>
        <taxon>Endopterygota</taxon>
        <taxon>Diptera</taxon>
        <taxon>Brachycera</taxon>
        <taxon>Muscomorpha</taxon>
        <taxon>Ephydroidea</taxon>
        <taxon>Drosophilidae</taxon>
        <taxon>Drosophila</taxon>
        <taxon>Hawaiian Drosophila</taxon>
    </lineage>
</organism>
<dbReference type="InterPro" id="IPR050496">
    <property type="entry name" value="SNF2_RAD54_helicase_repair"/>
</dbReference>
<proteinExistence type="predicted"/>
<feature type="region of interest" description="Disordered" evidence="2">
    <location>
        <begin position="896"/>
        <end position="981"/>
    </location>
</feature>
<dbReference type="GO" id="GO:0051276">
    <property type="term" value="P:chromosome organization"/>
    <property type="evidence" value="ECO:0007669"/>
    <property type="project" value="EnsemblMetazoa"/>
</dbReference>
<evidence type="ECO:0000259" key="3">
    <source>
        <dbReference type="Pfam" id="PF00176"/>
    </source>
</evidence>
<dbReference type="InterPro" id="IPR000330">
    <property type="entry name" value="SNF2_N"/>
</dbReference>
<dbReference type="InterPro" id="IPR027417">
    <property type="entry name" value="P-loop_NTPase"/>
</dbReference>
<gene>
    <name evidence="4" type="primary">Dgri\GH14929</name>
    <name evidence="4" type="ORF">Dgri_GH14929</name>
    <name evidence="4" type="ORF">GH14929</name>
</gene>
<evidence type="ECO:0000313" key="5">
    <source>
        <dbReference type="Proteomes" id="UP000001070"/>
    </source>
</evidence>
<dbReference type="GO" id="GO:0003682">
    <property type="term" value="F:chromatin binding"/>
    <property type="evidence" value="ECO:0007669"/>
    <property type="project" value="EnsemblMetazoa"/>
</dbReference>
<sequence length="981" mass="109410">MYHFISERTAELRLSENVLIPSHATQYLKCFQLDAVRFLYERLSKQEFCIFNDESGLGKTATIVTLLNGLGASKKTLIVLQNDDQLLAGWQFHLGILSDLPVCILKDVNDSTESAHSVYLSKWSVLRSIGDLSKLKFDYVIVDHRGYMLNNNFCTSMLLQQYERKVNIVISTVDLTSDVKLLYNVLRLGGCLEHQHKSFRIFNLKFNLPDVKEVLNKRVDLEDYYKQRGVLGEYIKDFRLRRYRHQFESYLPLVTPEQYKINVSLWMGENISNSTISGSSVDPPSEARSTGSTGEIFECLMSIRRERELGQQQDAEKISLSEHSDEVVAMEPLIFEMSDSEAEADVNVPTQAKVSTTDVVVLSSDDCEIIATPSTPPQSSPKASTSPIAKTKRKYTKRVNAAKPTELTESENDEQPSSPSKIFARKLNVKINPKPMPEPNAQNVKQLSPEPRTPNHQKTLPITPKTEPRSKRAQEKSASVVLTPRVTRGMQRMTRSAESRHNSKYMTPHLVLGSTKRKRNIDSNQTPKTSKRRREPIVMQEEAAPTAKLESTAEPKIKKPRGRPPKKTKLSNGSTSLASNESKAVAPRILRGRPSKKTISKDPKSLPINSKSPIIQPAATPEIISPGSFLSDYSYMQCAQKLPENLAELGSMELPEFRVPLAPPATPLMTPLTLNFFSDSEVVVVPNGNQQQSDVVVIHSSLDESSDQSAKQSQSRRTRALKRKRSTPLKEQPQPSISSFGQLLAQQRAMANKSPDIFSNCSDLSQLTLAQPVPFEGFKIFGSEVKQQQQQQKQQHSKAQPGTMTKKKRERSCLDILEQIFETNRTQANESGVQLLPNVSSPKQVLTQRRFSLLDDDIFEITNNGEFGSRLRLTATGHVSPVLQPQRNKITNYLIGSSSTQEDAGQRTQCSQGLRKSPKSIKSTQSTKLTRWFGAATSSAGGAGESQSVPNTPVVPGKKSGCARIARSGGAGKRKRLDLYK</sequence>
<dbReference type="FunCoup" id="B4J1P7">
    <property type="interactions" value="100"/>
</dbReference>
<dbReference type="GO" id="GO:0034502">
    <property type="term" value="P:protein localization to chromosome"/>
    <property type="evidence" value="ECO:0007669"/>
    <property type="project" value="EnsemblMetazoa"/>
</dbReference>
<feature type="compositionally biased region" description="Basic residues" evidence="2">
    <location>
        <begin position="714"/>
        <end position="727"/>
    </location>
</feature>
<dbReference type="GO" id="GO:2000104">
    <property type="term" value="P:negative regulation of DNA-templated DNA replication"/>
    <property type="evidence" value="ECO:0007669"/>
    <property type="project" value="EnsemblMetazoa"/>
</dbReference>
<feature type="compositionally biased region" description="Basic and acidic residues" evidence="2">
    <location>
        <begin position="466"/>
        <end position="475"/>
    </location>
</feature>
<dbReference type="OrthoDB" id="6819249at2759"/>
<name>B4J1P7_DROGR</name>
<dbReference type="PhylomeDB" id="B4J1P7"/>
<keyword evidence="5" id="KW-1185">Reference proteome</keyword>
<evidence type="ECO:0000256" key="2">
    <source>
        <dbReference type="SAM" id="MobiDB-lite"/>
    </source>
</evidence>
<dbReference type="PANTHER" id="PTHR45629:SF7">
    <property type="entry name" value="DNA EXCISION REPAIR PROTEIN ERCC-6-RELATED"/>
    <property type="match status" value="1"/>
</dbReference>
<dbReference type="Proteomes" id="UP000001070">
    <property type="component" value="Unassembled WGS sequence"/>
</dbReference>
<dbReference type="AlphaFoldDB" id="B4J1P7"/>
<dbReference type="GO" id="GO:0043596">
    <property type="term" value="C:nuclear replication fork"/>
    <property type="evidence" value="ECO:0007669"/>
    <property type="project" value="EnsemblMetazoa"/>
</dbReference>
<feature type="compositionally biased region" description="Polar residues" evidence="2">
    <location>
        <begin position="570"/>
        <end position="582"/>
    </location>
</feature>
<reference evidence="4 5" key="1">
    <citation type="journal article" date="2007" name="Nature">
        <title>Evolution of genes and genomes on the Drosophila phylogeny.</title>
        <authorList>
            <consortium name="Drosophila 12 Genomes Consortium"/>
            <person name="Clark A.G."/>
            <person name="Eisen M.B."/>
            <person name="Smith D.R."/>
            <person name="Bergman C.M."/>
            <person name="Oliver B."/>
            <person name="Markow T.A."/>
            <person name="Kaufman T.C."/>
            <person name="Kellis M."/>
            <person name="Gelbart W."/>
            <person name="Iyer V.N."/>
            <person name="Pollard D.A."/>
            <person name="Sackton T.B."/>
            <person name="Larracuente A.M."/>
            <person name="Singh N.D."/>
            <person name="Abad J.P."/>
            <person name="Abt D.N."/>
            <person name="Adryan B."/>
            <person name="Aguade M."/>
            <person name="Akashi H."/>
            <person name="Anderson W.W."/>
            <person name="Aquadro C.F."/>
            <person name="Ardell D.H."/>
            <person name="Arguello R."/>
            <person name="Artieri C.G."/>
            <person name="Barbash D.A."/>
            <person name="Barker D."/>
            <person name="Barsanti P."/>
            <person name="Batterham P."/>
            <person name="Batzoglou S."/>
            <person name="Begun D."/>
            <person name="Bhutkar A."/>
            <person name="Blanco E."/>
            <person name="Bosak S.A."/>
            <person name="Bradley R.K."/>
            <person name="Brand A.D."/>
            <person name="Brent M.R."/>
            <person name="Brooks A.N."/>
            <person name="Brown R.H."/>
            <person name="Butlin R.K."/>
            <person name="Caggese C."/>
            <person name="Calvi B.R."/>
            <person name="Bernardo de Carvalho A."/>
            <person name="Caspi A."/>
            <person name="Castrezana S."/>
            <person name="Celniker S.E."/>
            <person name="Chang J.L."/>
            <person name="Chapple C."/>
            <person name="Chatterji S."/>
            <person name="Chinwalla A."/>
            <person name="Civetta A."/>
            <person name="Clifton S.W."/>
            <person name="Comeron J.M."/>
            <person name="Costello J.C."/>
            <person name="Coyne J.A."/>
            <person name="Daub J."/>
            <person name="David R.G."/>
            <person name="Delcher A.L."/>
            <person name="Delehaunty K."/>
            <person name="Do C.B."/>
            <person name="Ebling H."/>
            <person name="Edwards K."/>
            <person name="Eickbush T."/>
            <person name="Evans J.D."/>
            <person name="Filipski A."/>
            <person name="Findeiss S."/>
            <person name="Freyhult E."/>
            <person name="Fulton L."/>
            <person name="Fulton R."/>
            <person name="Garcia A.C."/>
            <person name="Gardiner A."/>
            <person name="Garfield D.A."/>
            <person name="Garvin B.E."/>
            <person name="Gibson G."/>
            <person name="Gilbert D."/>
            <person name="Gnerre S."/>
            <person name="Godfrey J."/>
            <person name="Good R."/>
            <person name="Gotea V."/>
            <person name="Gravely B."/>
            <person name="Greenberg A.J."/>
            <person name="Griffiths-Jones S."/>
            <person name="Gross S."/>
            <person name="Guigo R."/>
            <person name="Gustafson E.A."/>
            <person name="Haerty W."/>
            <person name="Hahn M.W."/>
            <person name="Halligan D.L."/>
            <person name="Halpern A.L."/>
            <person name="Halter G.M."/>
            <person name="Han M.V."/>
            <person name="Heger A."/>
            <person name="Hillier L."/>
            <person name="Hinrichs A.S."/>
            <person name="Holmes I."/>
            <person name="Hoskins R.A."/>
            <person name="Hubisz M.J."/>
            <person name="Hultmark D."/>
            <person name="Huntley M.A."/>
            <person name="Jaffe D.B."/>
            <person name="Jagadeeshan S."/>
            <person name="Jeck W.R."/>
            <person name="Johnson J."/>
            <person name="Jones C.D."/>
            <person name="Jordan W.C."/>
            <person name="Karpen G.H."/>
            <person name="Kataoka E."/>
            <person name="Keightley P.D."/>
            <person name="Kheradpour P."/>
            <person name="Kirkness E.F."/>
            <person name="Koerich L.B."/>
            <person name="Kristiansen K."/>
            <person name="Kudrna D."/>
            <person name="Kulathinal R.J."/>
            <person name="Kumar S."/>
            <person name="Kwok R."/>
            <person name="Lander E."/>
            <person name="Langley C.H."/>
            <person name="Lapoint R."/>
            <person name="Lazzaro B.P."/>
            <person name="Lee S.J."/>
            <person name="Levesque L."/>
            <person name="Li R."/>
            <person name="Lin C.F."/>
            <person name="Lin M.F."/>
            <person name="Lindblad-Toh K."/>
            <person name="Llopart A."/>
            <person name="Long M."/>
            <person name="Low L."/>
            <person name="Lozovsky E."/>
            <person name="Lu J."/>
            <person name="Luo M."/>
            <person name="Machado C.A."/>
            <person name="Makalowski W."/>
            <person name="Marzo M."/>
            <person name="Matsuda M."/>
            <person name="Matzkin L."/>
            <person name="McAllister B."/>
            <person name="McBride C.S."/>
            <person name="McKernan B."/>
            <person name="McKernan K."/>
            <person name="Mendez-Lago M."/>
            <person name="Minx P."/>
            <person name="Mollenhauer M.U."/>
            <person name="Montooth K."/>
            <person name="Mount S.M."/>
            <person name="Mu X."/>
            <person name="Myers E."/>
            <person name="Negre B."/>
            <person name="Newfeld S."/>
            <person name="Nielsen R."/>
            <person name="Noor M.A."/>
            <person name="O'Grady P."/>
            <person name="Pachter L."/>
            <person name="Papaceit M."/>
            <person name="Parisi M.J."/>
            <person name="Parisi M."/>
            <person name="Parts L."/>
            <person name="Pedersen J.S."/>
            <person name="Pesole G."/>
            <person name="Phillippy A.M."/>
            <person name="Ponting C.P."/>
            <person name="Pop M."/>
            <person name="Porcelli D."/>
            <person name="Powell J.R."/>
            <person name="Prohaska S."/>
            <person name="Pruitt K."/>
            <person name="Puig M."/>
            <person name="Quesneville H."/>
            <person name="Ram K.R."/>
            <person name="Rand D."/>
            <person name="Rasmussen M.D."/>
            <person name="Reed L.K."/>
            <person name="Reenan R."/>
            <person name="Reily A."/>
            <person name="Remington K.A."/>
            <person name="Rieger T.T."/>
            <person name="Ritchie M.G."/>
            <person name="Robin C."/>
            <person name="Rogers Y.H."/>
            <person name="Rohde C."/>
            <person name="Rozas J."/>
            <person name="Rubenfield M.J."/>
            <person name="Ruiz A."/>
            <person name="Russo S."/>
            <person name="Salzberg S.L."/>
            <person name="Sanchez-Gracia A."/>
            <person name="Saranga D.J."/>
            <person name="Sato H."/>
            <person name="Schaeffer S.W."/>
            <person name="Schatz M.C."/>
            <person name="Schlenke T."/>
            <person name="Schwartz R."/>
            <person name="Segarra C."/>
            <person name="Singh R.S."/>
            <person name="Sirot L."/>
            <person name="Sirota M."/>
            <person name="Sisneros N.B."/>
            <person name="Smith C.D."/>
            <person name="Smith T.F."/>
            <person name="Spieth J."/>
            <person name="Stage D.E."/>
            <person name="Stark A."/>
            <person name="Stephan W."/>
            <person name="Strausberg R.L."/>
            <person name="Strempel S."/>
            <person name="Sturgill D."/>
            <person name="Sutton G."/>
            <person name="Sutton G.G."/>
            <person name="Tao W."/>
            <person name="Teichmann S."/>
            <person name="Tobari Y.N."/>
            <person name="Tomimura Y."/>
            <person name="Tsolas J.M."/>
            <person name="Valente V.L."/>
            <person name="Venter E."/>
            <person name="Venter J.C."/>
            <person name="Vicario S."/>
            <person name="Vieira F.G."/>
            <person name="Vilella A.J."/>
            <person name="Villasante A."/>
            <person name="Walenz B."/>
            <person name="Wang J."/>
            <person name="Wasserman M."/>
            <person name="Watts T."/>
            <person name="Wilson D."/>
            <person name="Wilson R.K."/>
            <person name="Wing R.A."/>
            <person name="Wolfner M.F."/>
            <person name="Wong A."/>
            <person name="Wong G.K."/>
            <person name="Wu C.I."/>
            <person name="Wu G."/>
            <person name="Yamamoto D."/>
            <person name="Yang H.P."/>
            <person name="Yang S.P."/>
            <person name="Yorke J.A."/>
            <person name="Yoshida K."/>
            <person name="Zdobnov E."/>
            <person name="Zhang P."/>
            <person name="Zhang Y."/>
            <person name="Zimin A.V."/>
            <person name="Baldwin J."/>
            <person name="Abdouelleil A."/>
            <person name="Abdulkadir J."/>
            <person name="Abebe A."/>
            <person name="Abera B."/>
            <person name="Abreu J."/>
            <person name="Acer S.C."/>
            <person name="Aftuck L."/>
            <person name="Alexander A."/>
            <person name="An P."/>
            <person name="Anderson E."/>
            <person name="Anderson S."/>
            <person name="Arachi H."/>
            <person name="Azer M."/>
            <person name="Bachantsang P."/>
            <person name="Barry A."/>
            <person name="Bayul T."/>
            <person name="Berlin A."/>
            <person name="Bessette D."/>
            <person name="Bloom T."/>
            <person name="Blye J."/>
            <person name="Boguslavskiy L."/>
            <person name="Bonnet C."/>
            <person name="Boukhgalter B."/>
            <person name="Bourzgui I."/>
            <person name="Brown A."/>
            <person name="Cahill P."/>
            <person name="Channer S."/>
            <person name="Cheshatsang Y."/>
            <person name="Chuda L."/>
            <person name="Citroen M."/>
            <person name="Collymore A."/>
            <person name="Cooke P."/>
            <person name="Costello M."/>
            <person name="D'Aco K."/>
            <person name="Daza R."/>
            <person name="De Haan G."/>
            <person name="DeGray S."/>
            <person name="DeMaso C."/>
            <person name="Dhargay N."/>
            <person name="Dooley K."/>
            <person name="Dooley E."/>
            <person name="Doricent M."/>
            <person name="Dorje P."/>
            <person name="Dorjee K."/>
            <person name="Dupes A."/>
            <person name="Elong R."/>
            <person name="Falk J."/>
            <person name="Farina A."/>
            <person name="Faro S."/>
            <person name="Ferguson D."/>
            <person name="Fisher S."/>
            <person name="Foley C.D."/>
            <person name="Franke A."/>
            <person name="Friedrich D."/>
            <person name="Gadbois L."/>
            <person name="Gearin G."/>
            <person name="Gearin C.R."/>
            <person name="Giannoukos G."/>
            <person name="Goode T."/>
            <person name="Graham J."/>
            <person name="Grandbois E."/>
            <person name="Grewal S."/>
            <person name="Gyaltsen K."/>
            <person name="Hafez N."/>
            <person name="Hagos B."/>
            <person name="Hall J."/>
            <person name="Henson C."/>
            <person name="Hollinger A."/>
            <person name="Honan T."/>
            <person name="Huard M.D."/>
            <person name="Hughes L."/>
            <person name="Hurhula B."/>
            <person name="Husby M.E."/>
            <person name="Kamat A."/>
            <person name="Kanga B."/>
            <person name="Kashin S."/>
            <person name="Khazanovich D."/>
            <person name="Kisner P."/>
            <person name="Lance K."/>
            <person name="Lara M."/>
            <person name="Lee W."/>
            <person name="Lennon N."/>
            <person name="Letendre F."/>
            <person name="LeVine R."/>
            <person name="Lipovsky A."/>
            <person name="Liu X."/>
            <person name="Liu J."/>
            <person name="Liu S."/>
            <person name="Lokyitsang T."/>
            <person name="Lokyitsang Y."/>
            <person name="Lubonja R."/>
            <person name="Lui A."/>
            <person name="MacDonald P."/>
            <person name="Magnisalis V."/>
            <person name="Maru K."/>
            <person name="Matthews C."/>
            <person name="McCusker W."/>
            <person name="McDonough S."/>
            <person name="Mehta T."/>
            <person name="Meldrim J."/>
            <person name="Meneus L."/>
            <person name="Mihai O."/>
            <person name="Mihalev A."/>
            <person name="Mihova T."/>
            <person name="Mittelman R."/>
            <person name="Mlenga V."/>
            <person name="Montmayeur A."/>
            <person name="Mulrain L."/>
            <person name="Navidi A."/>
            <person name="Naylor J."/>
            <person name="Negash T."/>
            <person name="Nguyen T."/>
            <person name="Nguyen N."/>
            <person name="Nicol R."/>
            <person name="Norbu C."/>
            <person name="Norbu N."/>
            <person name="Novod N."/>
            <person name="O'Neill B."/>
            <person name="Osman S."/>
            <person name="Markiewicz E."/>
            <person name="Oyono O.L."/>
            <person name="Patti C."/>
            <person name="Phunkhang P."/>
            <person name="Pierre F."/>
            <person name="Priest M."/>
            <person name="Raghuraman S."/>
            <person name="Rege F."/>
            <person name="Reyes R."/>
            <person name="Rise C."/>
            <person name="Rogov P."/>
            <person name="Ross K."/>
            <person name="Ryan E."/>
            <person name="Settipalli S."/>
            <person name="Shea T."/>
            <person name="Sherpa N."/>
            <person name="Shi L."/>
            <person name="Shih D."/>
            <person name="Sparrow T."/>
            <person name="Spaulding J."/>
            <person name="Stalker J."/>
            <person name="Stange-Thomann N."/>
            <person name="Stavropoulos S."/>
            <person name="Stone C."/>
            <person name="Strader C."/>
            <person name="Tesfaye S."/>
            <person name="Thomson T."/>
            <person name="Thoulutsang Y."/>
            <person name="Thoulutsang D."/>
            <person name="Topham K."/>
            <person name="Topping I."/>
            <person name="Tsamla T."/>
            <person name="Vassiliev H."/>
            <person name="Vo A."/>
            <person name="Wangchuk T."/>
            <person name="Wangdi T."/>
            <person name="Weiand M."/>
            <person name="Wilkinson J."/>
            <person name="Wilson A."/>
            <person name="Yadav S."/>
            <person name="Young G."/>
            <person name="Yu Q."/>
            <person name="Zembek L."/>
            <person name="Zhong D."/>
            <person name="Zimmer A."/>
            <person name="Zwirko Z."/>
            <person name="Jaffe D.B."/>
            <person name="Alvarez P."/>
            <person name="Brockman W."/>
            <person name="Butler J."/>
            <person name="Chin C."/>
            <person name="Gnerre S."/>
            <person name="Grabherr M."/>
            <person name="Kleber M."/>
            <person name="Mauceli E."/>
            <person name="MacCallum I."/>
        </authorList>
    </citation>
    <scope>NUCLEOTIDE SEQUENCE [LARGE SCALE GENOMIC DNA]</scope>
    <source>
        <strain evidence="5">Tucson 15287-2541.00</strain>
    </source>
</reference>
<comment type="subcellular location">
    <subcellularLocation>
        <location evidence="1">Nucleus</location>
    </subcellularLocation>
</comment>
<feature type="compositionally biased region" description="Basic residues" evidence="2">
    <location>
        <begin position="558"/>
        <end position="569"/>
    </location>
</feature>
<dbReference type="HOGENOM" id="CLU_303532_0_0_1"/>
<feature type="compositionally biased region" description="Basic residues" evidence="2">
    <location>
        <begin position="972"/>
        <end position="981"/>
    </location>
</feature>
<dbReference type="eggNOG" id="ENOG502TBHQ">
    <property type="taxonomic scope" value="Eukaryota"/>
</dbReference>
<dbReference type="GO" id="GO:0045185">
    <property type="term" value="P:maintenance of protein location"/>
    <property type="evidence" value="ECO:0007669"/>
    <property type="project" value="EnsemblMetazoa"/>
</dbReference>
<accession>B4J1P7</accession>
<feature type="region of interest" description="Disordered" evidence="2">
    <location>
        <begin position="370"/>
        <end position="586"/>
    </location>
</feature>
<feature type="domain" description="SNF2 N-terminal" evidence="3">
    <location>
        <begin position="31"/>
        <end position="262"/>
    </location>
</feature>
<dbReference type="PANTHER" id="PTHR45629">
    <property type="entry name" value="SNF2/RAD54 FAMILY MEMBER"/>
    <property type="match status" value="1"/>
</dbReference>
<feature type="region of interest" description="Disordered" evidence="2">
    <location>
        <begin position="784"/>
        <end position="810"/>
    </location>
</feature>
<dbReference type="GO" id="GO:0005721">
    <property type="term" value="C:pericentric heterochromatin"/>
    <property type="evidence" value="ECO:0007669"/>
    <property type="project" value="EnsemblMetazoa"/>
</dbReference>
<dbReference type="GO" id="GO:0031507">
    <property type="term" value="P:heterochromatin formation"/>
    <property type="evidence" value="ECO:0007669"/>
    <property type="project" value="EnsemblMetazoa"/>
</dbReference>
<dbReference type="GO" id="GO:0005700">
    <property type="term" value="C:polytene chromosome"/>
    <property type="evidence" value="ECO:0007669"/>
    <property type="project" value="EnsemblMetazoa"/>
</dbReference>
<dbReference type="GO" id="GO:0042023">
    <property type="term" value="P:DNA endoreduplication"/>
    <property type="evidence" value="ECO:0007669"/>
    <property type="project" value="EnsemblMetazoa"/>
</dbReference>
<evidence type="ECO:0000256" key="1">
    <source>
        <dbReference type="ARBA" id="ARBA00004123"/>
    </source>
</evidence>
<dbReference type="GO" id="GO:0005524">
    <property type="term" value="F:ATP binding"/>
    <property type="evidence" value="ECO:0007669"/>
    <property type="project" value="InterPro"/>
</dbReference>
<dbReference type="OMA" id="LEQMFEP"/>
<dbReference type="GO" id="GO:0005725">
    <property type="term" value="C:intercalary heterochromatin"/>
    <property type="evidence" value="ECO:0007669"/>
    <property type="project" value="EnsemblMetazoa"/>
</dbReference>